<reference evidence="1" key="1">
    <citation type="journal article" date="2021" name="New Phytol.">
        <title>Evolutionary innovations through gain and loss of genes in the ectomycorrhizal Boletales.</title>
        <authorList>
            <person name="Wu G."/>
            <person name="Miyauchi S."/>
            <person name="Morin E."/>
            <person name="Kuo A."/>
            <person name="Drula E."/>
            <person name="Varga T."/>
            <person name="Kohler A."/>
            <person name="Feng B."/>
            <person name="Cao Y."/>
            <person name="Lipzen A."/>
            <person name="Daum C."/>
            <person name="Hundley H."/>
            <person name="Pangilinan J."/>
            <person name="Johnson J."/>
            <person name="Barry K."/>
            <person name="LaButti K."/>
            <person name="Ng V."/>
            <person name="Ahrendt S."/>
            <person name="Min B."/>
            <person name="Choi I.G."/>
            <person name="Park H."/>
            <person name="Plett J.M."/>
            <person name="Magnuson J."/>
            <person name="Spatafora J.W."/>
            <person name="Nagy L.G."/>
            <person name="Henrissat B."/>
            <person name="Grigoriev I.V."/>
            <person name="Yang Z.L."/>
            <person name="Xu J."/>
            <person name="Martin F.M."/>
        </authorList>
    </citation>
    <scope>NUCLEOTIDE SEQUENCE</scope>
    <source>
        <strain evidence="1">ATCC 28755</strain>
    </source>
</reference>
<evidence type="ECO:0000313" key="2">
    <source>
        <dbReference type="Proteomes" id="UP000790377"/>
    </source>
</evidence>
<protein>
    <submittedName>
        <fullName evidence="1">Uncharacterized protein</fullName>
    </submittedName>
</protein>
<dbReference type="EMBL" id="MU269149">
    <property type="protein sequence ID" value="KAH7903178.1"/>
    <property type="molecule type" value="Genomic_DNA"/>
</dbReference>
<proteinExistence type="predicted"/>
<keyword evidence="2" id="KW-1185">Reference proteome</keyword>
<comment type="caution">
    <text evidence="1">The sequence shown here is derived from an EMBL/GenBank/DDBJ whole genome shotgun (WGS) entry which is preliminary data.</text>
</comment>
<sequence length="112" mass="12594">MLAPLVDITKVNQLPEKYSPFRAHTPSVEHLLGPDGPLTEKWAKTPEGLFLVLIFQLITFRTPFCLNRSLVFTSPQAFNDTLAEFLGGKDDTKKEVKKLYCDIAIYGTPNPK</sequence>
<accession>A0ACB7ZS58</accession>
<evidence type="ECO:0000313" key="1">
    <source>
        <dbReference type="EMBL" id="KAH7903178.1"/>
    </source>
</evidence>
<organism evidence="1 2">
    <name type="scientific">Hygrophoropsis aurantiaca</name>
    <dbReference type="NCBI Taxonomy" id="72124"/>
    <lineage>
        <taxon>Eukaryota</taxon>
        <taxon>Fungi</taxon>
        <taxon>Dikarya</taxon>
        <taxon>Basidiomycota</taxon>
        <taxon>Agaricomycotina</taxon>
        <taxon>Agaricomycetes</taxon>
        <taxon>Agaricomycetidae</taxon>
        <taxon>Boletales</taxon>
        <taxon>Coniophorineae</taxon>
        <taxon>Hygrophoropsidaceae</taxon>
        <taxon>Hygrophoropsis</taxon>
    </lineage>
</organism>
<gene>
    <name evidence="1" type="ORF">BJ138DRAFT_1120638</name>
</gene>
<name>A0ACB7ZS58_9AGAM</name>
<dbReference type="Proteomes" id="UP000790377">
    <property type="component" value="Unassembled WGS sequence"/>
</dbReference>